<dbReference type="Proteomes" id="UP000226437">
    <property type="component" value="Unassembled WGS sequence"/>
</dbReference>
<dbReference type="EMBL" id="PDLO01000002">
    <property type="protein sequence ID" value="PHK99240.1"/>
    <property type="molecule type" value="Genomic_DNA"/>
</dbReference>
<sequence>MAVRYFNGTLLTLSPTGTFYVPFRPSVMKTLFLILAIALTPILATDTATAQSLGAITQALGKGDTDALSALMDGEVELSLLEDENLYSRDQARKKLAAFFATHKPSGFSQVHQGSSKSDNAEYCIGNLSTSTGAFRVYIYVAKQGERMLLQELRFDRE</sequence>
<dbReference type="InterPro" id="IPR031977">
    <property type="entry name" value="DUF4783"/>
</dbReference>
<comment type="caution">
    <text evidence="1">The sequence shown here is derived from an EMBL/GenBank/DDBJ whole genome shotgun (WGS) entry which is preliminary data.</text>
</comment>
<dbReference type="Pfam" id="PF16022">
    <property type="entry name" value="DUF4783"/>
    <property type="match status" value="1"/>
</dbReference>
<accession>A0A2G0CH39</accession>
<dbReference type="Gene3D" id="3.10.450.50">
    <property type="match status" value="1"/>
</dbReference>
<proteinExistence type="predicted"/>
<evidence type="ECO:0000313" key="1">
    <source>
        <dbReference type="EMBL" id="PHK99240.1"/>
    </source>
</evidence>
<gene>
    <name evidence="1" type="ORF">CGL56_07225</name>
</gene>
<reference evidence="1 2" key="1">
    <citation type="submission" date="2017-10" db="EMBL/GenBank/DDBJ databases">
        <title>The draft genome sequence of Lewinella marina KCTC 32374.</title>
        <authorList>
            <person name="Wang K."/>
        </authorList>
    </citation>
    <scope>NUCLEOTIDE SEQUENCE [LARGE SCALE GENOMIC DNA]</scope>
    <source>
        <strain evidence="1 2">MKG-38</strain>
    </source>
</reference>
<dbReference type="OrthoDB" id="1524766at2"/>
<organism evidence="1 2">
    <name type="scientific">Neolewinella marina</name>
    <dbReference type="NCBI Taxonomy" id="438751"/>
    <lineage>
        <taxon>Bacteria</taxon>
        <taxon>Pseudomonadati</taxon>
        <taxon>Bacteroidota</taxon>
        <taxon>Saprospiria</taxon>
        <taxon>Saprospirales</taxon>
        <taxon>Lewinellaceae</taxon>
        <taxon>Neolewinella</taxon>
    </lineage>
</organism>
<evidence type="ECO:0000313" key="2">
    <source>
        <dbReference type="Proteomes" id="UP000226437"/>
    </source>
</evidence>
<protein>
    <recommendedName>
        <fullName evidence="3">DUF4783 domain-containing protein</fullName>
    </recommendedName>
</protein>
<keyword evidence="2" id="KW-1185">Reference proteome</keyword>
<dbReference type="AlphaFoldDB" id="A0A2G0CH39"/>
<evidence type="ECO:0008006" key="3">
    <source>
        <dbReference type="Google" id="ProtNLM"/>
    </source>
</evidence>
<name>A0A2G0CH39_9BACT</name>